<evidence type="ECO:0000313" key="1">
    <source>
        <dbReference type="EMBL" id="GAI83443.1"/>
    </source>
</evidence>
<dbReference type="AlphaFoldDB" id="X1RS03"/>
<name>X1RS03_9ZZZZ</name>
<gene>
    <name evidence="1" type="ORF">S12H4_14647</name>
</gene>
<sequence>MKTVLLTSVVVEAAGGAKVDLAEGYENYLVFYPSPGLYLNIELLNAQAEGKLIHCSNHDDRLKHELWIVQFNHPLPPIFNMEPWQILLKR</sequence>
<reference evidence="1" key="1">
    <citation type="journal article" date="2014" name="Front. Microbiol.">
        <title>High frequency of phylogenetically diverse reductive dehalogenase-homologous genes in deep subseafloor sedimentary metagenomes.</title>
        <authorList>
            <person name="Kawai M."/>
            <person name="Futagami T."/>
            <person name="Toyoda A."/>
            <person name="Takaki Y."/>
            <person name="Nishi S."/>
            <person name="Hori S."/>
            <person name="Arai W."/>
            <person name="Tsubouchi T."/>
            <person name="Morono Y."/>
            <person name="Uchiyama I."/>
            <person name="Ito T."/>
            <person name="Fujiyama A."/>
            <person name="Inagaki F."/>
            <person name="Takami H."/>
        </authorList>
    </citation>
    <scope>NUCLEOTIDE SEQUENCE</scope>
    <source>
        <strain evidence="1">Expedition CK06-06</strain>
    </source>
</reference>
<organism evidence="1">
    <name type="scientific">marine sediment metagenome</name>
    <dbReference type="NCBI Taxonomy" id="412755"/>
    <lineage>
        <taxon>unclassified sequences</taxon>
        <taxon>metagenomes</taxon>
        <taxon>ecological metagenomes</taxon>
    </lineage>
</organism>
<proteinExistence type="predicted"/>
<comment type="caution">
    <text evidence="1">The sequence shown here is derived from an EMBL/GenBank/DDBJ whole genome shotgun (WGS) entry which is preliminary data.</text>
</comment>
<dbReference type="EMBL" id="BARW01006995">
    <property type="protein sequence ID" value="GAI83443.1"/>
    <property type="molecule type" value="Genomic_DNA"/>
</dbReference>
<protein>
    <submittedName>
        <fullName evidence="1">Uncharacterized protein</fullName>
    </submittedName>
</protein>
<accession>X1RS03</accession>